<dbReference type="AlphaFoldDB" id="A0A7J5Z7I4"/>
<feature type="region of interest" description="Disordered" evidence="1">
    <location>
        <begin position="201"/>
        <end position="229"/>
    </location>
</feature>
<gene>
    <name evidence="2" type="ORF">F7725_008980</name>
</gene>
<feature type="region of interest" description="Disordered" evidence="1">
    <location>
        <begin position="63"/>
        <end position="97"/>
    </location>
</feature>
<proteinExistence type="predicted"/>
<evidence type="ECO:0000313" key="3">
    <source>
        <dbReference type="Proteomes" id="UP000518266"/>
    </source>
</evidence>
<comment type="caution">
    <text evidence="2">The sequence shown here is derived from an EMBL/GenBank/DDBJ whole genome shotgun (WGS) entry which is preliminary data.</text>
</comment>
<name>A0A7J5Z7I4_DISMA</name>
<sequence>MADGRLQLNNRRFGPGTRKYQKSSDLLLRKAPISRLISMSDFEVLQKKLRRALKVNRNNKVQNLSCPAGAAPSTPGTDSLPAPEDAPPPANSSHTSTLDFASCSRGLRCDHWNCGCLKRDMACSRETCWCDHRKCLNMEKHPETAAQQEKVWPRDPKYQKSSDVLLRKAPISRLISASDFEVLQKKLRRALKVNRNNKVQNLSCPAGAAPSTPGTDSLPAPEDAPPLLTPATPIPWTLLPVAEASKLSDMITAQPLADSEASQRSTSSFRQIHRRTQHFDKASSKCSNGMQEYQVKRTDSCLKAEPVALKDRDWVAIKYYIHNRIMVLKRKMNK</sequence>
<evidence type="ECO:0000313" key="2">
    <source>
        <dbReference type="EMBL" id="KAF3857121.1"/>
    </source>
</evidence>
<reference evidence="2 3" key="1">
    <citation type="submission" date="2020-03" db="EMBL/GenBank/DDBJ databases">
        <title>Dissostichus mawsoni Genome sequencing and assembly.</title>
        <authorList>
            <person name="Park H."/>
        </authorList>
    </citation>
    <scope>NUCLEOTIDE SEQUENCE [LARGE SCALE GENOMIC DNA]</scope>
    <source>
        <strain evidence="2">DM0001</strain>
        <tissue evidence="2">Muscle</tissue>
    </source>
</reference>
<accession>A0A7J5Z7I4</accession>
<feature type="region of interest" description="Disordered" evidence="1">
    <location>
        <begin position="1"/>
        <end position="21"/>
    </location>
</feature>
<dbReference type="EMBL" id="JAAKFY010000005">
    <property type="protein sequence ID" value="KAF3857121.1"/>
    <property type="molecule type" value="Genomic_DNA"/>
</dbReference>
<evidence type="ECO:0000256" key="1">
    <source>
        <dbReference type="SAM" id="MobiDB-lite"/>
    </source>
</evidence>
<keyword evidence="3" id="KW-1185">Reference proteome</keyword>
<dbReference type="Proteomes" id="UP000518266">
    <property type="component" value="Unassembled WGS sequence"/>
</dbReference>
<organism evidence="2 3">
    <name type="scientific">Dissostichus mawsoni</name>
    <name type="common">Antarctic cod</name>
    <dbReference type="NCBI Taxonomy" id="36200"/>
    <lineage>
        <taxon>Eukaryota</taxon>
        <taxon>Metazoa</taxon>
        <taxon>Chordata</taxon>
        <taxon>Craniata</taxon>
        <taxon>Vertebrata</taxon>
        <taxon>Euteleostomi</taxon>
        <taxon>Actinopterygii</taxon>
        <taxon>Neopterygii</taxon>
        <taxon>Teleostei</taxon>
        <taxon>Neoteleostei</taxon>
        <taxon>Acanthomorphata</taxon>
        <taxon>Eupercaria</taxon>
        <taxon>Perciformes</taxon>
        <taxon>Notothenioidei</taxon>
        <taxon>Nototheniidae</taxon>
        <taxon>Dissostichus</taxon>
    </lineage>
</organism>
<protein>
    <submittedName>
        <fullName evidence="2">Uncharacterized protein</fullName>
    </submittedName>
</protein>